<reference evidence="4" key="1">
    <citation type="submission" date="2023-07" db="EMBL/GenBank/DDBJ databases">
        <title>Conexibacter stalactiti sp. nov., isolated from stalactites in a lava cave and emended description of the genus Conexibacter.</title>
        <authorList>
            <person name="Lee S.D."/>
        </authorList>
    </citation>
    <scope>NUCLEOTIDE SEQUENCE [LARGE SCALE GENOMIC DNA]</scope>
    <source>
        <strain evidence="4">KCTC 39840</strain>
    </source>
</reference>
<feature type="compositionally biased region" description="Low complexity" evidence="1">
    <location>
        <begin position="163"/>
        <end position="173"/>
    </location>
</feature>
<evidence type="ECO:0000313" key="4">
    <source>
        <dbReference type="Proteomes" id="UP001284601"/>
    </source>
</evidence>
<dbReference type="EC" id="2.7.7.65" evidence="3"/>
<dbReference type="InterPro" id="IPR043128">
    <property type="entry name" value="Rev_trsase/Diguanyl_cyclase"/>
</dbReference>
<dbReference type="InterPro" id="IPR000160">
    <property type="entry name" value="GGDEF_dom"/>
</dbReference>
<accession>A0ABU4HXS7</accession>
<evidence type="ECO:0000256" key="1">
    <source>
        <dbReference type="SAM" id="MobiDB-lite"/>
    </source>
</evidence>
<dbReference type="SUPFAM" id="SSF55073">
    <property type="entry name" value="Nucleotide cyclase"/>
    <property type="match status" value="1"/>
</dbReference>
<dbReference type="EMBL" id="JAWSTH010000081">
    <property type="protein sequence ID" value="MDW5597275.1"/>
    <property type="molecule type" value="Genomic_DNA"/>
</dbReference>
<keyword evidence="3" id="KW-0548">Nucleotidyltransferase</keyword>
<evidence type="ECO:0000313" key="3">
    <source>
        <dbReference type="EMBL" id="MDW5597275.1"/>
    </source>
</evidence>
<keyword evidence="3" id="KW-0808">Transferase</keyword>
<name>A0ABU4HXS7_9ACTN</name>
<feature type="compositionally biased region" description="Low complexity" evidence="1">
    <location>
        <begin position="143"/>
        <end position="156"/>
    </location>
</feature>
<feature type="compositionally biased region" description="Acidic residues" evidence="1">
    <location>
        <begin position="210"/>
        <end position="220"/>
    </location>
</feature>
<feature type="region of interest" description="Disordered" evidence="1">
    <location>
        <begin position="143"/>
        <end position="244"/>
    </location>
</feature>
<comment type="caution">
    <text evidence="3">The sequence shown here is derived from an EMBL/GenBank/DDBJ whole genome shotgun (WGS) entry which is preliminary data.</text>
</comment>
<feature type="region of interest" description="Disordered" evidence="1">
    <location>
        <begin position="393"/>
        <end position="413"/>
    </location>
</feature>
<proteinExistence type="predicted"/>
<sequence length="413" mass="41979">MESLVGRAQTIAKGWLLLLLERAPLDAVGTIPAAALAAEGPALCAALARGLGSDVELDRLRADGDLAPLVARVGPLCGAADAIETVGAVEALRACLWTTALESDADARDAAFVGRLADRLATVTAVVTATALTGHGVVVPASQVSAPSAPPRAAAAPEPPPAAAAGPVPAYDDVPPDHDGIPHAPYGEPPAQSASASGGGQPAWSHPEPALEDLRDDDPEPVGSVTQLPGRAGTDPRHGPVAGMDDSDLWIATLERHIDRCQREGGGLALLRVELVDGDRVAASAPDGESHVPYGRLAQAIRRAIRRQDLVASDHQGRAWVIAPGVGRAGAIALAERIGAGVEQGESWRGAPLAATIGFAVYGEDGHDAATLIDRAEEAMLAATAAGARIGEAAPHPEDFGAGPDLPGPRLVR</sequence>
<feature type="domain" description="GGDEF" evidence="2">
    <location>
        <begin position="297"/>
        <end position="387"/>
    </location>
</feature>
<dbReference type="RefSeq" id="WP_318599739.1">
    <property type="nucleotide sequence ID" value="NZ_JAWSTH010000081.1"/>
</dbReference>
<dbReference type="GO" id="GO:0052621">
    <property type="term" value="F:diguanylate cyclase activity"/>
    <property type="evidence" value="ECO:0007669"/>
    <property type="project" value="UniProtKB-EC"/>
</dbReference>
<organism evidence="3 4">
    <name type="scientific">Conexibacter stalactiti</name>
    <dbReference type="NCBI Taxonomy" id="1940611"/>
    <lineage>
        <taxon>Bacteria</taxon>
        <taxon>Bacillati</taxon>
        <taxon>Actinomycetota</taxon>
        <taxon>Thermoleophilia</taxon>
        <taxon>Solirubrobacterales</taxon>
        <taxon>Conexibacteraceae</taxon>
        <taxon>Conexibacter</taxon>
    </lineage>
</organism>
<protein>
    <submittedName>
        <fullName evidence="3">Diguanylate cyclase</fullName>
        <ecNumber evidence="3">2.7.7.65</ecNumber>
    </submittedName>
</protein>
<keyword evidence="4" id="KW-1185">Reference proteome</keyword>
<dbReference type="InterPro" id="IPR029787">
    <property type="entry name" value="Nucleotide_cyclase"/>
</dbReference>
<gene>
    <name evidence="3" type="ORF">R7226_23205</name>
</gene>
<dbReference type="Proteomes" id="UP001284601">
    <property type="component" value="Unassembled WGS sequence"/>
</dbReference>
<evidence type="ECO:0000259" key="2">
    <source>
        <dbReference type="Pfam" id="PF00990"/>
    </source>
</evidence>
<reference evidence="3 4" key="2">
    <citation type="submission" date="2023-10" db="EMBL/GenBank/DDBJ databases">
        <authorList>
            <person name="Han X.F."/>
        </authorList>
    </citation>
    <scope>NUCLEOTIDE SEQUENCE [LARGE SCALE GENOMIC DNA]</scope>
    <source>
        <strain evidence="3 4">KCTC 39840</strain>
    </source>
</reference>
<dbReference type="Pfam" id="PF00990">
    <property type="entry name" value="GGDEF"/>
    <property type="match status" value="1"/>
</dbReference>
<dbReference type="Gene3D" id="3.30.70.270">
    <property type="match status" value="1"/>
</dbReference>